<dbReference type="Pfam" id="PF13193">
    <property type="entry name" value="AMP-binding_C"/>
    <property type="match status" value="1"/>
</dbReference>
<dbReference type="InterPro" id="IPR036736">
    <property type="entry name" value="ACP-like_sf"/>
</dbReference>
<dbReference type="InterPro" id="IPR029058">
    <property type="entry name" value="AB_hydrolase_fold"/>
</dbReference>
<evidence type="ECO:0000313" key="5">
    <source>
        <dbReference type="EMBL" id="MBB4701438.1"/>
    </source>
</evidence>
<dbReference type="NCBIfam" id="TIGR01733">
    <property type="entry name" value="AA-adenyl-dom"/>
    <property type="match status" value="1"/>
</dbReference>
<dbReference type="GO" id="GO:0044550">
    <property type="term" value="P:secondary metabolite biosynthetic process"/>
    <property type="evidence" value="ECO:0007669"/>
    <property type="project" value="TreeGrafter"/>
</dbReference>
<dbReference type="Gene3D" id="3.30.300.30">
    <property type="match status" value="1"/>
</dbReference>
<reference evidence="5 6" key="1">
    <citation type="submission" date="2020-08" db="EMBL/GenBank/DDBJ databases">
        <title>Sequencing the genomes of 1000 actinobacteria strains.</title>
        <authorList>
            <person name="Klenk H.-P."/>
        </authorList>
    </citation>
    <scope>NUCLEOTIDE SEQUENCE [LARGE SCALE GENOMIC DNA]</scope>
    <source>
        <strain evidence="5 6">DSM 45784</strain>
    </source>
</reference>
<dbReference type="FunFam" id="3.40.50.12780:FF:000012">
    <property type="entry name" value="Non-ribosomal peptide synthetase"/>
    <property type="match status" value="1"/>
</dbReference>
<dbReference type="InterPro" id="IPR020806">
    <property type="entry name" value="PKS_PP-bd"/>
</dbReference>
<dbReference type="PROSITE" id="PS50075">
    <property type="entry name" value="CARRIER"/>
    <property type="match status" value="1"/>
</dbReference>
<dbReference type="GO" id="GO:0043041">
    <property type="term" value="P:amino acid activation for nonribosomal peptide biosynthetic process"/>
    <property type="evidence" value="ECO:0007669"/>
    <property type="project" value="TreeGrafter"/>
</dbReference>
<dbReference type="Gene3D" id="3.30.559.30">
    <property type="entry name" value="Nonribosomal peptide synthetase, condensation domain"/>
    <property type="match status" value="1"/>
</dbReference>
<comment type="caution">
    <text evidence="5">The sequence shown here is derived from an EMBL/GenBank/DDBJ whole genome shotgun (WGS) entry which is preliminary data.</text>
</comment>
<protein>
    <submittedName>
        <fullName evidence="5">Amino acid adenylation domain-containing protein</fullName>
    </submittedName>
</protein>
<dbReference type="SUPFAM" id="SSF52777">
    <property type="entry name" value="CoA-dependent acyltransferases"/>
    <property type="match status" value="2"/>
</dbReference>
<dbReference type="PANTHER" id="PTHR45527">
    <property type="entry name" value="NONRIBOSOMAL PEPTIDE SYNTHETASE"/>
    <property type="match status" value="1"/>
</dbReference>
<dbReference type="Gene3D" id="3.30.559.10">
    <property type="entry name" value="Chloramphenicol acetyltransferase-like domain"/>
    <property type="match status" value="1"/>
</dbReference>
<dbReference type="PROSITE" id="PS00455">
    <property type="entry name" value="AMP_BINDING"/>
    <property type="match status" value="1"/>
</dbReference>
<dbReference type="InterPro" id="IPR025110">
    <property type="entry name" value="AMP-bd_C"/>
</dbReference>
<dbReference type="Pfam" id="PF00550">
    <property type="entry name" value="PP-binding"/>
    <property type="match status" value="1"/>
</dbReference>
<dbReference type="InterPro" id="IPR000873">
    <property type="entry name" value="AMP-dep_synth/lig_dom"/>
</dbReference>
<dbReference type="InterPro" id="IPR006162">
    <property type="entry name" value="Ppantetheine_attach_site"/>
</dbReference>
<gene>
    <name evidence="5" type="ORF">BJ982_002982</name>
</gene>
<dbReference type="FunFam" id="3.40.50.980:FF:000001">
    <property type="entry name" value="Non-ribosomal peptide synthetase"/>
    <property type="match status" value="1"/>
</dbReference>
<dbReference type="InterPro" id="IPR023213">
    <property type="entry name" value="CAT-like_dom_sf"/>
</dbReference>
<dbReference type="Pfam" id="PF00668">
    <property type="entry name" value="Condensation"/>
    <property type="match status" value="1"/>
</dbReference>
<evidence type="ECO:0000256" key="3">
    <source>
        <dbReference type="ARBA" id="ARBA00022553"/>
    </source>
</evidence>
<keyword evidence="3" id="KW-0597">Phosphoprotein</keyword>
<dbReference type="Proteomes" id="UP000542210">
    <property type="component" value="Unassembled WGS sequence"/>
</dbReference>
<dbReference type="InterPro" id="IPR045851">
    <property type="entry name" value="AMP-bd_C_sf"/>
</dbReference>
<evidence type="ECO:0000313" key="6">
    <source>
        <dbReference type="Proteomes" id="UP000542210"/>
    </source>
</evidence>
<evidence type="ECO:0000256" key="1">
    <source>
        <dbReference type="ARBA" id="ARBA00001957"/>
    </source>
</evidence>
<dbReference type="InterPro" id="IPR020845">
    <property type="entry name" value="AMP-binding_CS"/>
</dbReference>
<dbReference type="FunFam" id="2.30.38.10:FF:000001">
    <property type="entry name" value="Non-ribosomal peptide synthetase PvdI"/>
    <property type="match status" value="1"/>
</dbReference>
<name>A0A7W7G873_9ACTN</name>
<evidence type="ECO:0000259" key="4">
    <source>
        <dbReference type="PROSITE" id="PS50075"/>
    </source>
</evidence>
<dbReference type="PANTHER" id="PTHR45527:SF1">
    <property type="entry name" value="FATTY ACID SYNTHASE"/>
    <property type="match status" value="1"/>
</dbReference>
<dbReference type="SUPFAM" id="SSF47336">
    <property type="entry name" value="ACP-like"/>
    <property type="match status" value="1"/>
</dbReference>
<feature type="domain" description="Carrier" evidence="4">
    <location>
        <begin position="993"/>
        <end position="1069"/>
    </location>
</feature>
<dbReference type="InterPro" id="IPR010071">
    <property type="entry name" value="AA_adenyl_dom"/>
</dbReference>
<sequence length="1102" mass="121271">MTELLKRLARLPEDKRARLLAQLRAGAEPAANLGPVARQTTGPVPLSFNQEPLWTHHRLSPDEPTYSMPFCYRLRGDLDTEALGGALTALVARHESLRTSVTEQNNTPVQVIAPELPVEMLIVEASSEQEVEALLRIEARIPFAIETPPLWRIRLYRLAPDDHYLLFNVHHMVFDGWSQTVLARDLAELYRALKNGVEPELADLPVQYADYAVWQRDWLAGKRLEDLSAWWRERLADAPTLEFPTDRPRPTQVTFNGAGVQVALPPELDRAVDGLARKIGVTPFNIFTAGFAAMMQRYSGQDDVVIGSPNANRRFSSLETVTGFFINQLVLRFDLSGDPTFREIVDRTRTVVQDTFSQGDIPFGKLIEAVRPPRDPSRQPLFQIAFALADFAPPIQLDGIEVSLASTHTGTSRFDMAWGITRNGDLSTIECEYNTDLFDEETVERFAANYGRFLINACASPQTPLSYIEALDEREYERVLSFGDGPKREVRAGTIVAEFEAQVRARGEETALVVSETPVSYAELNRRANRLAHHLIDLGAKPGQVVALALPRSADMVVAVLAVLKSGAAYLPLDPTNPAARIAQIVADADALAVLTDSSLTDRLTGAGRQLVVLDEIGDTLASAPEEDPHQTAGPDDVAYIIYTSGSTGRPKGVLIEQRSVVNFADTVRELFELTPEDRVLGFASLNFDVSVFELFAALLTGARLYLAVDEERLSIERLQALMERSAITVIDLPPAVMNLLEPERFDALRIVFVGGEAFSAELVNRWNPGRRLFNGYGPTECTVTMIVEECPGTWENTPPIGLPMTNHVAHVLDRHLNPVPCGVPGELVIGGAGLAKGYLNRPELTEEKFVPDPFGTAPGGRLYRTGDLVKRLSDGRIVFIGRIDQQVKIRGLRIELGEVEAGIAAFPGVAQVAVEPWADEAGERHLVGYVSTGAAPFGVDALREHLAERLPAYMIPSYFVHLPELPLNSSGKVNRRALPDPEPLSAGGPVAQPRTETERVLVQEIMGPLLRNERIGVGDDFFQLGGNSLQAAQLISSINRRFKVRISLADFFLSPTPAHIAGIVDAQRMDSMSEDELLAMLESMSEEEVSAASARLEDENR</sequence>
<dbReference type="InterPro" id="IPR001242">
    <property type="entry name" value="Condensation_dom"/>
</dbReference>
<dbReference type="PROSITE" id="PS00012">
    <property type="entry name" value="PHOSPHOPANTETHEINE"/>
    <property type="match status" value="1"/>
</dbReference>
<dbReference type="GO" id="GO:0005829">
    <property type="term" value="C:cytosol"/>
    <property type="evidence" value="ECO:0007669"/>
    <property type="project" value="TreeGrafter"/>
</dbReference>
<comment type="cofactor">
    <cofactor evidence="1">
        <name>pantetheine 4'-phosphate</name>
        <dbReference type="ChEBI" id="CHEBI:47942"/>
    </cofactor>
</comment>
<dbReference type="Gene3D" id="3.40.50.1820">
    <property type="entry name" value="alpha/beta hydrolase"/>
    <property type="match status" value="1"/>
</dbReference>
<organism evidence="5 6">
    <name type="scientific">Sphaerisporangium siamense</name>
    <dbReference type="NCBI Taxonomy" id="795645"/>
    <lineage>
        <taxon>Bacteria</taxon>
        <taxon>Bacillati</taxon>
        <taxon>Actinomycetota</taxon>
        <taxon>Actinomycetes</taxon>
        <taxon>Streptosporangiales</taxon>
        <taxon>Streptosporangiaceae</taxon>
        <taxon>Sphaerisporangium</taxon>
    </lineage>
</organism>
<proteinExistence type="predicted"/>
<dbReference type="SUPFAM" id="SSF56801">
    <property type="entry name" value="Acetyl-CoA synthetase-like"/>
    <property type="match status" value="1"/>
</dbReference>
<dbReference type="AlphaFoldDB" id="A0A7W7G873"/>
<dbReference type="InterPro" id="IPR009081">
    <property type="entry name" value="PP-bd_ACP"/>
</dbReference>
<accession>A0A7W7G873</accession>
<dbReference type="RefSeq" id="WP_184880510.1">
    <property type="nucleotide sequence ID" value="NZ_BOOV01000016.1"/>
</dbReference>
<dbReference type="GO" id="GO:0003824">
    <property type="term" value="F:catalytic activity"/>
    <property type="evidence" value="ECO:0007669"/>
    <property type="project" value="InterPro"/>
</dbReference>
<dbReference type="EMBL" id="JACHND010000001">
    <property type="protein sequence ID" value="MBB4701438.1"/>
    <property type="molecule type" value="Genomic_DNA"/>
</dbReference>
<dbReference type="InterPro" id="IPR020459">
    <property type="entry name" value="AMP-binding"/>
</dbReference>
<dbReference type="Gene3D" id="2.30.38.10">
    <property type="entry name" value="Luciferase, Domain 3"/>
    <property type="match status" value="1"/>
</dbReference>
<dbReference type="PRINTS" id="PR00154">
    <property type="entry name" value="AMPBINDING"/>
</dbReference>
<dbReference type="CDD" id="cd05930">
    <property type="entry name" value="A_NRPS"/>
    <property type="match status" value="1"/>
</dbReference>
<dbReference type="Pfam" id="PF00501">
    <property type="entry name" value="AMP-binding"/>
    <property type="match status" value="1"/>
</dbReference>
<dbReference type="SMART" id="SM00823">
    <property type="entry name" value="PKS_PP"/>
    <property type="match status" value="1"/>
</dbReference>
<keyword evidence="6" id="KW-1185">Reference proteome</keyword>
<dbReference type="CDD" id="cd19531">
    <property type="entry name" value="LCL_NRPS-like"/>
    <property type="match status" value="1"/>
</dbReference>
<dbReference type="GO" id="GO:0031177">
    <property type="term" value="F:phosphopantetheine binding"/>
    <property type="evidence" value="ECO:0007669"/>
    <property type="project" value="InterPro"/>
</dbReference>
<dbReference type="Gene3D" id="3.40.50.980">
    <property type="match status" value="2"/>
</dbReference>
<keyword evidence="2" id="KW-0596">Phosphopantetheine</keyword>
<dbReference type="GO" id="GO:0008610">
    <property type="term" value="P:lipid biosynthetic process"/>
    <property type="evidence" value="ECO:0007669"/>
    <property type="project" value="UniProtKB-ARBA"/>
</dbReference>
<evidence type="ECO:0000256" key="2">
    <source>
        <dbReference type="ARBA" id="ARBA00022450"/>
    </source>
</evidence>